<keyword evidence="6" id="KW-0479">Metal-binding</keyword>
<evidence type="ECO:0000256" key="5">
    <source>
        <dbReference type="ARBA" id="ARBA00022505"/>
    </source>
</evidence>
<dbReference type="GO" id="GO:0045333">
    <property type="term" value="P:cellular respiration"/>
    <property type="evidence" value="ECO:0007669"/>
    <property type="project" value="UniProtKB-ARBA"/>
</dbReference>
<dbReference type="Gene3D" id="2.20.25.90">
    <property type="entry name" value="ADC-like domains"/>
    <property type="match status" value="1"/>
</dbReference>
<feature type="compositionally biased region" description="Low complexity" evidence="11">
    <location>
        <begin position="793"/>
        <end position="804"/>
    </location>
</feature>
<dbReference type="PROSITE" id="PS00551">
    <property type="entry name" value="MOLYBDOPTERIN_PROK_1"/>
    <property type="match status" value="1"/>
</dbReference>
<geneLocation type="plasmid" evidence="13 14">
    <name>AZOBR_p1</name>
</geneLocation>
<evidence type="ECO:0000313" key="14">
    <source>
        <dbReference type="Proteomes" id="UP000007319"/>
    </source>
</evidence>
<dbReference type="GO" id="GO:0046872">
    <property type="term" value="F:metal ion binding"/>
    <property type="evidence" value="ECO:0007669"/>
    <property type="project" value="UniProtKB-KW"/>
</dbReference>
<dbReference type="Pfam" id="PF04879">
    <property type="entry name" value="Molybdop_Fe4S4"/>
    <property type="match status" value="1"/>
</dbReference>
<feature type="compositionally biased region" description="Basic and acidic residues" evidence="11">
    <location>
        <begin position="861"/>
        <end position="876"/>
    </location>
</feature>
<dbReference type="GO" id="GO:0042128">
    <property type="term" value="P:nitrate assimilation"/>
    <property type="evidence" value="ECO:0007669"/>
    <property type="project" value="UniProtKB-KW"/>
</dbReference>
<feature type="compositionally biased region" description="Low complexity" evidence="11">
    <location>
        <begin position="937"/>
        <end position="946"/>
    </location>
</feature>
<accession>A0A9P1NP71</accession>
<sequence length="969" mass="103660">MPDAAPRATPSPSPLPRGEREFGEETVRTTCPYCGVGCGVLASVSSDGTVGVAGDPDHPANRGKLCSKGTNLPDTLGLAERLLHPQVDGRRVAWDEAIAEVAKRLSDTIAKHGPDSVAFYVSGQLLTEDYYAVNKLAKGFLGTANIDTNSRLCMASSVAGHKRGFGADAVPVTYDDLDEADLVLLVGSNLAWCHPILNQRLLAAKHTRGTRIVVLDPRRTAAVDGADRHLPIRPGTDALLFNGLLVYLADNHLADNGLIDARFVAEHTAGLAEALEAARADAPSPAHVAACCGLPLAEVEAFYAEVATVRRTVTVYSQGVNQSSQGTDTVNAILNVHFLTGRIGAPGMGPFSVTGQPNAMGGREVGGLANQLAAHMGFEPESVDRLRRFWNAPRVADKPGLKAVDLFRAVEQGTVRAVWVMATNPAVSMPDAARVRRALAKCETVIVSDCVADTDTARLSHIRLPAAGWSEKDGTVTNSDRTISRQRAFRPLAGEARPDWWIVTQVARAMGFAAAFSFETPADVFREHAALSAFENGGTRAFDIGGLAGLSDAEFETLAPAPWPRRAGEGPTRRLFADGRFFTEDGRARFVPVASRPLPRSVEPGSLMLNTGRLRDQWHTMTRTGLSPRLSAHAPEPCLDLHPQDAAARGLTDGALVSLSTPVGTALARLRVTEAQRVGEAFLPMHWTDRFTASCVVGRLVDDLAVDPVSGQPDLKRDAGDAHPLPCRLDRLPDRPRAGGACPWRLLVPPRRPRRPPDRAGQRGRPARSGDARVRLRRGDRRLQRRGPRRAAPRLGDPRPAGGLSVPVHLRRPAQPGLAGRAAVGGGAGRCRPPCPALRPVAGSHGRRGADGLFLLRRRRQPSDRRHSKPRPDHGPGGRSGPAGRNQLRLLHPRTQGDPCRCPAQPCGLTVLSPGPEASVSTSSSLCAPRWAPRCVRARPAASPAPSRRRARGPRMSRWSAPGRGTPTC</sequence>
<dbReference type="InterPro" id="IPR006656">
    <property type="entry name" value="Mopterin_OxRdtase"/>
</dbReference>
<evidence type="ECO:0000256" key="11">
    <source>
        <dbReference type="SAM" id="MobiDB-lite"/>
    </source>
</evidence>
<evidence type="ECO:0000256" key="2">
    <source>
        <dbReference type="ARBA" id="ARBA00001966"/>
    </source>
</evidence>
<feature type="compositionally biased region" description="Basic residues" evidence="11">
    <location>
        <begin position="775"/>
        <end position="792"/>
    </location>
</feature>
<dbReference type="EC" id="1.7.99.4" evidence="13"/>
<protein>
    <submittedName>
        <fullName evidence="13">Nitrate reductase, large subunit (Modular protein)</fullName>
        <ecNumber evidence="13">1.7.99.4</ecNumber>
    </submittedName>
</protein>
<feature type="compositionally biased region" description="Basic and acidic residues" evidence="11">
    <location>
        <begin position="728"/>
        <end position="737"/>
    </location>
</feature>
<comment type="cofactor">
    <cofactor evidence="1">
        <name>Mo-bis(molybdopterin guanine dinucleotide)</name>
        <dbReference type="ChEBI" id="CHEBI:60539"/>
    </cofactor>
</comment>
<feature type="region of interest" description="Disordered" evidence="11">
    <location>
        <begin position="837"/>
        <end position="886"/>
    </location>
</feature>
<dbReference type="Gene3D" id="2.40.40.20">
    <property type="match status" value="1"/>
</dbReference>
<dbReference type="InterPro" id="IPR027467">
    <property type="entry name" value="MopterinOxRdtase_cofactor_BS"/>
</dbReference>
<dbReference type="GO" id="GO:0051539">
    <property type="term" value="F:4 iron, 4 sulfur cluster binding"/>
    <property type="evidence" value="ECO:0007669"/>
    <property type="project" value="UniProtKB-KW"/>
</dbReference>
<evidence type="ECO:0000256" key="8">
    <source>
        <dbReference type="ARBA" id="ARBA00023004"/>
    </source>
</evidence>
<name>A0A9P1NP71_9PROT</name>
<evidence type="ECO:0000256" key="1">
    <source>
        <dbReference type="ARBA" id="ARBA00001942"/>
    </source>
</evidence>
<feature type="region of interest" description="Disordered" evidence="11">
    <location>
        <begin position="937"/>
        <end position="969"/>
    </location>
</feature>
<dbReference type="GO" id="GO:0043546">
    <property type="term" value="F:molybdopterin cofactor binding"/>
    <property type="evidence" value="ECO:0007669"/>
    <property type="project" value="InterPro"/>
</dbReference>
<keyword evidence="5" id="KW-0500">Molybdenum</keyword>
<evidence type="ECO:0000256" key="9">
    <source>
        <dbReference type="ARBA" id="ARBA00023014"/>
    </source>
</evidence>
<evidence type="ECO:0000256" key="3">
    <source>
        <dbReference type="ARBA" id="ARBA00008747"/>
    </source>
</evidence>
<feature type="region of interest" description="Disordered" evidence="11">
    <location>
        <begin position="711"/>
        <end position="809"/>
    </location>
</feature>
<dbReference type="Gene3D" id="3.40.228.10">
    <property type="entry name" value="Dimethylsulfoxide Reductase, domain 2"/>
    <property type="match status" value="1"/>
</dbReference>
<dbReference type="CDD" id="cd02791">
    <property type="entry name" value="MopB_CT_Nitrate-R-NapA-like"/>
    <property type="match status" value="1"/>
</dbReference>
<dbReference type="InterPro" id="IPR041957">
    <property type="entry name" value="CT_Nitrate-R-NapA-like"/>
</dbReference>
<proteinExistence type="inferred from homology"/>
<dbReference type="SUPFAM" id="SSF50692">
    <property type="entry name" value="ADC-like"/>
    <property type="match status" value="1"/>
</dbReference>
<organism evidence="13 14">
    <name type="scientific">Azospirillum baldaniorum</name>
    <dbReference type="NCBI Taxonomy" id="1064539"/>
    <lineage>
        <taxon>Bacteria</taxon>
        <taxon>Pseudomonadati</taxon>
        <taxon>Pseudomonadota</taxon>
        <taxon>Alphaproteobacteria</taxon>
        <taxon>Rhodospirillales</taxon>
        <taxon>Azospirillaceae</taxon>
        <taxon>Azospirillum</taxon>
    </lineage>
</organism>
<dbReference type="Gene3D" id="3.40.50.740">
    <property type="match status" value="1"/>
</dbReference>
<dbReference type="AlphaFoldDB" id="A0A9P1NP71"/>
<dbReference type="KEGG" id="abs:AZOBR_p1100077"/>
<keyword evidence="4" id="KW-0004">4Fe-4S</keyword>
<dbReference type="EMBL" id="HE577328">
    <property type="protein sequence ID" value="CCD00505.1"/>
    <property type="molecule type" value="Genomic_DNA"/>
</dbReference>
<dbReference type="GO" id="GO:0016491">
    <property type="term" value="F:oxidoreductase activity"/>
    <property type="evidence" value="ECO:0007669"/>
    <property type="project" value="UniProtKB-KW"/>
</dbReference>
<dbReference type="PANTHER" id="PTHR43105">
    <property type="entry name" value="RESPIRATORY NITRATE REDUCTASE"/>
    <property type="match status" value="1"/>
</dbReference>
<dbReference type="SUPFAM" id="SSF53706">
    <property type="entry name" value="Formate dehydrogenase/DMSO reductase, domains 1-3"/>
    <property type="match status" value="1"/>
</dbReference>
<evidence type="ECO:0000313" key="13">
    <source>
        <dbReference type="EMBL" id="CCD00505.1"/>
    </source>
</evidence>
<dbReference type="PROSITE" id="PS51669">
    <property type="entry name" value="4FE4S_MOW_BIS_MGD"/>
    <property type="match status" value="1"/>
</dbReference>
<dbReference type="InterPro" id="IPR006963">
    <property type="entry name" value="Mopterin_OxRdtase_4Fe-4S_dom"/>
</dbReference>
<dbReference type="GO" id="GO:0016020">
    <property type="term" value="C:membrane"/>
    <property type="evidence" value="ECO:0007669"/>
    <property type="project" value="TreeGrafter"/>
</dbReference>
<keyword evidence="7 13" id="KW-0560">Oxidoreductase</keyword>
<dbReference type="GO" id="GO:1990204">
    <property type="term" value="C:oxidoreductase complex"/>
    <property type="evidence" value="ECO:0007669"/>
    <property type="project" value="UniProtKB-ARBA"/>
</dbReference>
<dbReference type="InterPro" id="IPR006657">
    <property type="entry name" value="MoPterin_dinucl-bd_dom"/>
</dbReference>
<keyword evidence="9" id="KW-0411">Iron-sulfur</keyword>
<evidence type="ECO:0000256" key="4">
    <source>
        <dbReference type="ARBA" id="ARBA00022485"/>
    </source>
</evidence>
<gene>
    <name evidence="13" type="ORF">AZOBR_p1100077</name>
</gene>
<comment type="similarity">
    <text evidence="3">Belongs to the prokaryotic molybdopterin-containing oxidoreductase family. NasA/NapA/NarB subfamily.</text>
</comment>
<dbReference type="CDD" id="cd02754">
    <property type="entry name" value="MopB_Nitrate-R-NapA-like"/>
    <property type="match status" value="1"/>
</dbReference>
<dbReference type="SMART" id="SM00926">
    <property type="entry name" value="Molybdop_Fe4S4"/>
    <property type="match status" value="1"/>
</dbReference>
<evidence type="ECO:0000256" key="7">
    <source>
        <dbReference type="ARBA" id="ARBA00023002"/>
    </source>
</evidence>
<dbReference type="InterPro" id="IPR009010">
    <property type="entry name" value="Asp_de-COase-like_dom_sf"/>
</dbReference>
<keyword evidence="13" id="KW-0614">Plasmid</keyword>
<evidence type="ECO:0000259" key="12">
    <source>
        <dbReference type="PROSITE" id="PS51669"/>
    </source>
</evidence>
<dbReference type="Pfam" id="PF01568">
    <property type="entry name" value="Molydop_binding"/>
    <property type="match status" value="1"/>
</dbReference>
<dbReference type="Pfam" id="PF00384">
    <property type="entry name" value="Molybdopterin"/>
    <property type="match status" value="1"/>
</dbReference>
<keyword evidence="10" id="KW-0534">Nitrate assimilation</keyword>
<feature type="region of interest" description="Disordered" evidence="11">
    <location>
        <begin position="1"/>
        <end position="24"/>
    </location>
</feature>
<dbReference type="Proteomes" id="UP000007319">
    <property type="component" value="Plasmid AZOBR_p1"/>
</dbReference>
<dbReference type="InterPro" id="IPR050123">
    <property type="entry name" value="Prok_molybdopt-oxidoreductase"/>
</dbReference>
<dbReference type="PANTHER" id="PTHR43105:SF9">
    <property type="entry name" value="NADPH-FE(3+) OXIDOREDUCTASE SUBUNIT ALPHA"/>
    <property type="match status" value="1"/>
</dbReference>
<feature type="domain" description="4Fe-4S Mo/W bis-MGD-type" evidence="12">
    <location>
        <begin position="24"/>
        <end position="80"/>
    </location>
</feature>
<keyword evidence="14" id="KW-1185">Reference proteome</keyword>
<reference evidence="13 14" key="1">
    <citation type="journal article" date="2011" name="PLoS Genet.">
        <title>Azospirillum genomes reveal transition of bacteria from aquatic to terrestrial environments.</title>
        <authorList>
            <person name="Wisniewski-Dye F."/>
            <person name="Borziak K."/>
            <person name="Khalsa-Moyers G."/>
            <person name="Alexandre G."/>
            <person name="Sukharnikov L.O."/>
            <person name="Wuichet K."/>
            <person name="Hurst G.B."/>
            <person name="McDonald W.H."/>
            <person name="Robertson J.S."/>
            <person name="Barbe V."/>
            <person name="Calteau A."/>
            <person name="Rouy Z."/>
            <person name="Mangenot S."/>
            <person name="Prigent-Combaret C."/>
            <person name="Normand P."/>
            <person name="Boyer M."/>
            <person name="Siguier P."/>
            <person name="Dessaux Y."/>
            <person name="Elmerich C."/>
            <person name="Condemine G."/>
            <person name="Krishnen G."/>
            <person name="Kennedy I."/>
            <person name="Paterson A.H."/>
            <person name="Gonzalez V."/>
            <person name="Mavingui P."/>
            <person name="Zhulin I.B."/>
        </authorList>
    </citation>
    <scope>NUCLEOTIDE SEQUENCE [LARGE SCALE GENOMIC DNA]</scope>
    <source>
        <strain evidence="13 14">Sp245</strain>
    </source>
</reference>
<keyword evidence="8" id="KW-0408">Iron</keyword>
<evidence type="ECO:0000256" key="6">
    <source>
        <dbReference type="ARBA" id="ARBA00022723"/>
    </source>
</evidence>
<evidence type="ECO:0000256" key="10">
    <source>
        <dbReference type="ARBA" id="ARBA00023063"/>
    </source>
</evidence>
<comment type="cofactor">
    <cofactor evidence="2">
        <name>[4Fe-4S] cluster</name>
        <dbReference type="ChEBI" id="CHEBI:49883"/>
    </cofactor>
</comment>